<dbReference type="PANTHER" id="PTHR43781:SF1">
    <property type="entry name" value="SACCHAROPINE DEHYDROGENASE"/>
    <property type="match status" value="1"/>
</dbReference>
<comment type="caution">
    <text evidence="2">The sequence shown here is derived from an EMBL/GenBank/DDBJ whole genome shotgun (WGS) entry which is preliminary data.</text>
</comment>
<dbReference type="OrthoDB" id="1221575at2"/>
<dbReference type="PANTHER" id="PTHR43781">
    <property type="entry name" value="SACCHAROPINE DEHYDROGENASE"/>
    <property type="match status" value="1"/>
</dbReference>
<dbReference type="InterPro" id="IPR036291">
    <property type="entry name" value="NAD(P)-bd_dom_sf"/>
</dbReference>
<name>A0A544UT87_LYSSH</name>
<evidence type="ECO:0000313" key="3">
    <source>
        <dbReference type="Proteomes" id="UP000317944"/>
    </source>
</evidence>
<sequence>MNHQFKIGIIGYNGAVGQAAVRYLKDKYPLRCGSRSEHEEHSQLDKFMEYMQVDIYDQIALETFCAGCTIVLNCAGPSYSIIDRVAQAAIKAGAHYVDAFGADLLEKKFIQQELTNIMILSAGSFPGLSGILPRLLAQEGFDQIDKISGYAGGEEAYSKGAAADIMLSSIYGFGTANAFYRDGKIVRELAQTEKINVTINGEENTVYAQRYITNETIRLAKKLHITEAHWHNIYPNKAVFSLLQQACIQLAMKNTPEHLHQIVDDLLEKLIIFPVRQTWYTIVIEMFGKFKGQSIRRQAQLLCQNSFTISGIICALSVEAIIKGIIQENGVYWACDILNPSNVMRELHEQCVIEDFIITSQTENHLDLEEGIL</sequence>
<protein>
    <submittedName>
        <fullName evidence="2">NAD-dependent epimerase/dehydratase family protein</fullName>
    </submittedName>
</protein>
<evidence type="ECO:0000313" key="2">
    <source>
        <dbReference type="EMBL" id="TQR37057.1"/>
    </source>
</evidence>
<dbReference type="RefSeq" id="WP_142507752.1">
    <property type="nucleotide sequence ID" value="NZ_SADV01000003.1"/>
</dbReference>
<feature type="domain" description="Saccharopine dehydrogenase NADP binding" evidence="1">
    <location>
        <begin position="7"/>
        <end position="99"/>
    </location>
</feature>
<reference evidence="2 3" key="1">
    <citation type="submission" date="2018-03" db="EMBL/GenBank/DDBJ databases">
        <title>Aerobic endospore-forming bacteria genome sequencing and assembly.</title>
        <authorList>
            <person name="Cavalcante D.A."/>
            <person name="Driks A."/>
            <person name="Putonti C."/>
            <person name="De-Souza M.T."/>
        </authorList>
    </citation>
    <scope>NUCLEOTIDE SEQUENCE [LARGE SCALE GENOMIC DNA]</scope>
    <source>
        <strain evidence="2 3">SDF0037</strain>
    </source>
</reference>
<gene>
    <name evidence="2" type="ORF">C7Y47_05000</name>
</gene>
<accession>A0A544UT87</accession>
<proteinExistence type="predicted"/>
<dbReference type="AlphaFoldDB" id="A0A544UT87"/>
<dbReference type="SUPFAM" id="SSF51735">
    <property type="entry name" value="NAD(P)-binding Rossmann-fold domains"/>
    <property type="match status" value="1"/>
</dbReference>
<dbReference type="InterPro" id="IPR005097">
    <property type="entry name" value="Sacchrp_dh_NADP-bd"/>
</dbReference>
<dbReference type="Gene3D" id="3.40.50.720">
    <property type="entry name" value="NAD(P)-binding Rossmann-like Domain"/>
    <property type="match status" value="1"/>
</dbReference>
<evidence type="ECO:0000259" key="1">
    <source>
        <dbReference type="Pfam" id="PF03435"/>
    </source>
</evidence>
<dbReference type="EMBL" id="SADV01000003">
    <property type="protein sequence ID" value="TQR37057.1"/>
    <property type="molecule type" value="Genomic_DNA"/>
</dbReference>
<dbReference type="Pfam" id="PF03435">
    <property type="entry name" value="Sacchrp_dh_NADP"/>
    <property type="match status" value="1"/>
</dbReference>
<dbReference type="Proteomes" id="UP000317944">
    <property type="component" value="Unassembled WGS sequence"/>
</dbReference>
<organism evidence="2 3">
    <name type="scientific">Lysinibacillus sphaericus</name>
    <name type="common">Bacillus sphaericus</name>
    <dbReference type="NCBI Taxonomy" id="1421"/>
    <lineage>
        <taxon>Bacteria</taxon>
        <taxon>Bacillati</taxon>
        <taxon>Bacillota</taxon>
        <taxon>Bacilli</taxon>
        <taxon>Bacillales</taxon>
        <taxon>Bacillaceae</taxon>
        <taxon>Lysinibacillus</taxon>
    </lineage>
</organism>